<comment type="caution">
    <text evidence="1">The sequence shown here is derived from an EMBL/GenBank/DDBJ whole genome shotgun (WGS) entry which is preliminary data.</text>
</comment>
<reference evidence="1" key="1">
    <citation type="submission" date="2022-11" db="EMBL/GenBank/DDBJ databases">
        <authorList>
            <person name="Petersen C."/>
        </authorList>
    </citation>
    <scope>NUCLEOTIDE SEQUENCE</scope>
    <source>
        <strain evidence="1">IBT 16849</strain>
    </source>
</reference>
<dbReference type="InterPro" id="IPR036833">
    <property type="entry name" value="BetaGal_dom3_sf"/>
</dbReference>
<organism evidence="1 2">
    <name type="scientific">Penicillium cf. griseofulvum</name>
    <dbReference type="NCBI Taxonomy" id="2972120"/>
    <lineage>
        <taxon>Eukaryota</taxon>
        <taxon>Fungi</taxon>
        <taxon>Dikarya</taxon>
        <taxon>Ascomycota</taxon>
        <taxon>Pezizomycotina</taxon>
        <taxon>Eurotiomycetes</taxon>
        <taxon>Eurotiomycetidae</taxon>
        <taxon>Eurotiales</taxon>
        <taxon>Aspergillaceae</taxon>
        <taxon>Penicillium</taxon>
    </lineage>
</organism>
<reference evidence="1" key="2">
    <citation type="journal article" date="2023" name="IMA Fungus">
        <title>Comparative genomic study of the Penicillium genus elucidates a diverse pangenome and 15 lateral gene transfer events.</title>
        <authorList>
            <person name="Petersen C."/>
            <person name="Sorensen T."/>
            <person name="Nielsen M.R."/>
            <person name="Sondergaard T.E."/>
            <person name="Sorensen J.L."/>
            <person name="Fitzpatrick D.A."/>
            <person name="Frisvad J.C."/>
            <person name="Nielsen K.L."/>
        </authorList>
    </citation>
    <scope>NUCLEOTIDE SEQUENCE</scope>
    <source>
        <strain evidence="1">IBT 16849</strain>
    </source>
</reference>
<dbReference type="EMBL" id="JAPQKP010000003">
    <property type="protein sequence ID" value="KAJ5199745.1"/>
    <property type="molecule type" value="Genomic_DNA"/>
</dbReference>
<evidence type="ECO:0000313" key="1">
    <source>
        <dbReference type="EMBL" id="KAJ5199745.1"/>
    </source>
</evidence>
<name>A0A9W9JMP6_9EURO</name>
<proteinExistence type="predicted"/>
<dbReference type="AlphaFoldDB" id="A0A9W9JMP6"/>
<evidence type="ECO:0000313" key="2">
    <source>
        <dbReference type="Proteomes" id="UP001150879"/>
    </source>
</evidence>
<accession>A0A9W9JMP6</accession>
<sequence>MNKQLWLTRDVNATMQIEVISTPTKDCKVSPNGVMLLNNSKISNGKLLGTVTYNHFKLDIPDLANLWWKFLGSRPEIQASYCDSAGIPCIRSSTHNPRAICIPRTPHSMHYGTRESSSRITHSSANESGQVRRPWLFTACCCHSPRRMKAYMISVMIDHMGRNE</sequence>
<protein>
    <submittedName>
        <fullName evidence="1">Uncharacterized protein</fullName>
    </submittedName>
</protein>
<gene>
    <name evidence="1" type="ORF">N7472_004949</name>
</gene>
<dbReference type="Gene3D" id="2.60.390.10">
    <property type="entry name" value="Beta-galactosidase, domain 3"/>
    <property type="match status" value="1"/>
</dbReference>
<keyword evidence="2" id="KW-1185">Reference proteome</keyword>
<dbReference type="Proteomes" id="UP001150879">
    <property type="component" value="Unassembled WGS sequence"/>
</dbReference>